<dbReference type="RefSeq" id="XP_049135184.1">
    <property type="nucleotide sequence ID" value="XM_049279227.1"/>
</dbReference>
<accession>A0A9Q8SA99</accession>
<organism evidence="1 2">
    <name type="scientific">Colletotrichum lupini</name>
    <dbReference type="NCBI Taxonomy" id="145971"/>
    <lineage>
        <taxon>Eukaryota</taxon>
        <taxon>Fungi</taxon>
        <taxon>Dikarya</taxon>
        <taxon>Ascomycota</taxon>
        <taxon>Pezizomycotina</taxon>
        <taxon>Sordariomycetes</taxon>
        <taxon>Hypocreomycetidae</taxon>
        <taxon>Glomerellales</taxon>
        <taxon>Glomerellaceae</taxon>
        <taxon>Colletotrichum</taxon>
        <taxon>Colletotrichum acutatum species complex</taxon>
    </lineage>
</organism>
<name>A0A9Q8SA99_9PEZI</name>
<keyword evidence="2" id="KW-1185">Reference proteome</keyword>
<dbReference type="Proteomes" id="UP000830671">
    <property type="component" value="Chromosome 1"/>
</dbReference>
<gene>
    <name evidence="1" type="ORF">CLUP02_00175</name>
</gene>
<proteinExistence type="predicted"/>
<dbReference type="KEGG" id="clup:CLUP02_00175"/>
<sequence length="70" mass="7619">MSPETAGAQTTTRPCPSLPMIHLVRYVFAPSTPYLGAFLSSYRLPPISRGSYLPLDSTQEGPVLGTFYDP</sequence>
<reference evidence="1" key="1">
    <citation type="journal article" date="2021" name="Mol. Plant Microbe Interact.">
        <title>Complete Genome Sequence of the Plant-Pathogenic Fungus Colletotrichum lupini.</title>
        <authorList>
            <person name="Baroncelli R."/>
            <person name="Pensec F."/>
            <person name="Da Lio D."/>
            <person name="Boufleur T."/>
            <person name="Vicente I."/>
            <person name="Sarrocco S."/>
            <person name="Picot A."/>
            <person name="Baraldi E."/>
            <person name="Sukno S."/>
            <person name="Thon M."/>
            <person name="Le Floch G."/>
        </authorList>
    </citation>
    <scope>NUCLEOTIDE SEQUENCE</scope>
    <source>
        <strain evidence="1">IMI 504893</strain>
    </source>
</reference>
<dbReference type="AlphaFoldDB" id="A0A9Q8SA99"/>
<dbReference type="GeneID" id="73334237"/>
<dbReference type="EMBL" id="CP019471">
    <property type="protein sequence ID" value="UQC73530.1"/>
    <property type="molecule type" value="Genomic_DNA"/>
</dbReference>
<evidence type="ECO:0000313" key="1">
    <source>
        <dbReference type="EMBL" id="UQC73530.1"/>
    </source>
</evidence>
<evidence type="ECO:0000313" key="2">
    <source>
        <dbReference type="Proteomes" id="UP000830671"/>
    </source>
</evidence>
<protein>
    <submittedName>
        <fullName evidence="1">Uncharacterized protein</fullName>
    </submittedName>
</protein>